<evidence type="ECO:0000313" key="2">
    <source>
        <dbReference type="EMBL" id="GBN28764.1"/>
    </source>
</evidence>
<evidence type="ECO:0000313" key="6">
    <source>
        <dbReference type="Proteomes" id="UP000499080"/>
    </source>
</evidence>
<dbReference type="OrthoDB" id="6503215at2759"/>
<sequence length="116" mass="13821">MWSKKHLSRDRRPLKRLVKKNGKKSTLEFWPMFSMGHKDISTRRIKREPKRMELNSCRPTRKPLVSAMNSEKRFQFAKQHEHWTIEICRNVMWSDESRVSLLQNNGAIGLEGNLTK</sequence>
<dbReference type="EMBL" id="BGPR01124116">
    <property type="protein sequence ID" value="GBN28764.1"/>
    <property type="molecule type" value="Genomic_DNA"/>
</dbReference>
<dbReference type="Gene3D" id="3.30.420.10">
    <property type="entry name" value="Ribonuclease H-like superfamily/Ribonuclease H"/>
    <property type="match status" value="1"/>
</dbReference>
<dbReference type="InterPro" id="IPR002492">
    <property type="entry name" value="Transposase_Tc1-like"/>
</dbReference>
<dbReference type="InterPro" id="IPR036397">
    <property type="entry name" value="RNaseH_sf"/>
</dbReference>
<evidence type="ECO:0000313" key="5">
    <source>
        <dbReference type="EMBL" id="GBN28866.1"/>
    </source>
</evidence>
<dbReference type="GO" id="GO:0015074">
    <property type="term" value="P:DNA integration"/>
    <property type="evidence" value="ECO:0007669"/>
    <property type="project" value="InterPro"/>
</dbReference>
<protein>
    <recommendedName>
        <fullName evidence="1">Transposase Tc1-like domain-containing protein</fullName>
    </recommendedName>
</protein>
<proteinExistence type="predicted"/>
<reference evidence="4 6" key="1">
    <citation type="journal article" date="2019" name="Sci. Rep.">
        <title>Orb-weaving spider Araneus ventricosus genome elucidates the spidroin gene catalogue.</title>
        <authorList>
            <person name="Kono N."/>
            <person name="Nakamura H."/>
            <person name="Ohtoshi R."/>
            <person name="Moran D.A.P."/>
            <person name="Shinohara A."/>
            <person name="Yoshida Y."/>
            <person name="Fujiwara M."/>
            <person name="Mori M."/>
            <person name="Tomita M."/>
            <person name="Arakawa K."/>
        </authorList>
    </citation>
    <scope>NUCLEOTIDE SEQUENCE [LARGE SCALE GENOMIC DNA]</scope>
</reference>
<dbReference type="EMBL" id="BGPR01124132">
    <property type="protein sequence ID" value="GBN28814.1"/>
    <property type="molecule type" value="Genomic_DNA"/>
</dbReference>
<dbReference type="EMBL" id="BGPR01124150">
    <property type="protein sequence ID" value="GBN28866.1"/>
    <property type="molecule type" value="Genomic_DNA"/>
</dbReference>
<dbReference type="Proteomes" id="UP000499080">
    <property type="component" value="Unassembled WGS sequence"/>
</dbReference>
<keyword evidence="6" id="KW-1185">Reference proteome</keyword>
<name>A0A4Y2MQH9_ARAVE</name>
<evidence type="ECO:0000259" key="1">
    <source>
        <dbReference type="Pfam" id="PF01498"/>
    </source>
</evidence>
<dbReference type="AlphaFoldDB" id="A0A4Y2MQH9"/>
<dbReference type="Pfam" id="PF01498">
    <property type="entry name" value="HTH_Tnp_Tc3_2"/>
    <property type="match status" value="1"/>
</dbReference>
<feature type="domain" description="Transposase Tc1-like" evidence="1">
    <location>
        <begin position="12"/>
        <end position="81"/>
    </location>
</feature>
<dbReference type="GO" id="GO:0006313">
    <property type="term" value="P:DNA transposition"/>
    <property type="evidence" value="ECO:0007669"/>
    <property type="project" value="InterPro"/>
</dbReference>
<dbReference type="GO" id="GO:0003677">
    <property type="term" value="F:DNA binding"/>
    <property type="evidence" value="ECO:0007669"/>
    <property type="project" value="InterPro"/>
</dbReference>
<gene>
    <name evidence="3" type="ORF">AVEN_107838_1</name>
    <name evidence="4" type="ORF">AVEN_121485_1</name>
    <name evidence="5" type="ORF">AVEN_215312_1</name>
    <name evidence="2" type="ORF">AVEN_3972_1</name>
</gene>
<evidence type="ECO:0000313" key="4">
    <source>
        <dbReference type="EMBL" id="GBN28819.1"/>
    </source>
</evidence>
<evidence type="ECO:0000313" key="3">
    <source>
        <dbReference type="EMBL" id="GBN28814.1"/>
    </source>
</evidence>
<comment type="caution">
    <text evidence="4">The sequence shown here is derived from an EMBL/GenBank/DDBJ whole genome shotgun (WGS) entry which is preliminary data.</text>
</comment>
<organism evidence="4 6">
    <name type="scientific">Araneus ventricosus</name>
    <name type="common">Orbweaver spider</name>
    <name type="synonym">Epeira ventricosa</name>
    <dbReference type="NCBI Taxonomy" id="182803"/>
    <lineage>
        <taxon>Eukaryota</taxon>
        <taxon>Metazoa</taxon>
        <taxon>Ecdysozoa</taxon>
        <taxon>Arthropoda</taxon>
        <taxon>Chelicerata</taxon>
        <taxon>Arachnida</taxon>
        <taxon>Araneae</taxon>
        <taxon>Araneomorphae</taxon>
        <taxon>Entelegynae</taxon>
        <taxon>Araneoidea</taxon>
        <taxon>Araneidae</taxon>
        <taxon>Araneus</taxon>
    </lineage>
</organism>
<dbReference type="EMBL" id="BGPR01124134">
    <property type="protein sequence ID" value="GBN28819.1"/>
    <property type="molecule type" value="Genomic_DNA"/>
</dbReference>
<accession>A0A4Y2MQH9</accession>